<reference evidence="8" key="2">
    <citation type="submission" date="2023-02" db="EMBL/GenBank/DDBJ databases">
        <authorList>
            <person name="Swenson N.G."/>
            <person name="Wegrzyn J.L."/>
            <person name="Mcevoy S.L."/>
        </authorList>
    </citation>
    <scope>NUCLEOTIDE SEQUENCE</scope>
    <source>
        <strain evidence="8">91603</strain>
        <tissue evidence="8">Leaf</tissue>
    </source>
</reference>
<dbReference type="InterPro" id="IPR032861">
    <property type="entry name" value="TAXi_N"/>
</dbReference>
<evidence type="ECO:0000256" key="6">
    <source>
        <dbReference type="SAM" id="SignalP"/>
    </source>
</evidence>
<feature type="domain" description="Peptidase A1" evidence="7">
    <location>
        <begin position="100"/>
        <end position="448"/>
    </location>
</feature>
<keyword evidence="5" id="KW-0325">Glycoprotein</keyword>
<proteinExistence type="inferred from homology"/>
<comment type="caution">
    <text evidence="8">The sequence shown here is derived from an EMBL/GenBank/DDBJ whole genome shotgun (WGS) entry which is preliminary data.</text>
</comment>
<dbReference type="CDD" id="cd05476">
    <property type="entry name" value="pepsin_A_like_plant"/>
    <property type="match status" value="1"/>
</dbReference>
<evidence type="ECO:0000259" key="7">
    <source>
        <dbReference type="PROSITE" id="PS51767"/>
    </source>
</evidence>
<dbReference type="Pfam" id="PF14543">
    <property type="entry name" value="TAXi_N"/>
    <property type="match status" value="1"/>
</dbReference>
<name>A0AAD5J6Y7_ACENE</name>
<keyword evidence="9" id="KW-1185">Reference proteome</keyword>
<dbReference type="PANTHER" id="PTHR47967:SF123">
    <property type="entry name" value="ASPARTIC PROTEINASE NEPENTHESIN-1-LIKE"/>
    <property type="match status" value="1"/>
</dbReference>
<dbReference type="InterPro" id="IPR033121">
    <property type="entry name" value="PEPTIDASE_A1"/>
</dbReference>
<evidence type="ECO:0000313" key="9">
    <source>
        <dbReference type="Proteomes" id="UP001064489"/>
    </source>
</evidence>
<dbReference type="EMBL" id="JAJSOW010000100">
    <property type="protein sequence ID" value="KAI9186939.1"/>
    <property type="molecule type" value="Genomic_DNA"/>
</dbReference>
<dbReference type="GO" id="GO:0004190">
    <property type="term" value="F:aspartic-type endopeptidase activity"/>
    <property type="evidence" value="ECO:0007669"/>
    <property type="project" value="UniProtKB-KW"/>
</dbReference>
<dbReference type="PROSITE" id="PS51767">
    <property type="entry name" value="PEPTIDASE_A1"/>
    <property type="match status" value="1"/>
</dbReference>
<reference evidence="8" key="1">
    <citation type="journal article" date="2022" name="Plant J.">
        <title>Strategies of tolerance reflected in two North American maple genomes.</title>
        <authorList>
            <person name="McEvoy S.L."/>
            <person name="Sezen U.U."/>
            <person name="Trouern-Trend A."/>
            <person name="McMahon S.M."/>
            <person name="Schaberg P.G."/>
            <person name="Yang J."/>
            <person name="Wegrzyn J.L."/>
            <person name="Swenson N.G."/>
        </authorList>
    </citation>
    <scope>NUCLEOTIDE SEQUENCE</scope>
    <source>
        <strain evidence="8">91603</strain>
    </source>
</reference>
<dbReference type="GO" id="GO:0005576">
    <property type="term" value="C:extracellular region"/>
    <property type="evidence" value="ECO:0007669"/>
    <property type="project" value="TreeGrafter"/>
</dbReference>
<keyword evidence="2" id="KW-0645">Protease</keyword>
<evidence type="ECO:0000256" key="5">
    <source>
        <dbReference type="ARBA" id="ARBA00023180"/>
    </source>
</evidence>
<dbReference type="Proteomes" id="UP001064489">
    <property type="component" value="Chromosome 3"/>
</dbReference>
<evidence type="ECO:0000313" key="8">
    <source>
        <dbReference type="EMBL" id="KAI9186939.1"/>
    </source>
</evidence>
<dbReference type="Gene3D" id="2.40.70.10">
    <property type="entry name" value="Acid Proteases"/>
    <property type="match status" value="2"/>
</dbReference>
<dbReference type="AlphaFoldDB" id="A0AAD5J6Y7"/>
<evidence type="ECO:0000256" key="1">
    <source>
        <dbReference type="ARBA" id="ARBA00007447"/>
    </source>
</evidence>
<gene>
    <name evidence="8" type="ORF">LWI28_022491</name>
</gene>
<dbReference type="InterPro" id="IPR034161">
    <property type="entry name" value="Pepsin-like_plant"/>
</dbReference>
<keyword evidence="4" id="KW-0378">Hydrolase</keyword>
<dbReference type="InterPro" id="IPR032799">
    <property type="entry name" value="TAXi_C"/>
</dbReference>
<dbReference type="InterPro" id="IPR021109">
    <property type="entry name" value="Peptidase_aspartic_dom_sf"/>
</dbReference>
<sequence length="456" mass="51778">MDSLQSLIPLVSILLLVLLSDLQFTSSNKTATTFSLKLIHRDSPDSPIYPGPMTFRERVERYRKISESRVSYWKQINIHNRTAQPNMMRPRVTTADGYTYLVELEIGDPLKTVYLIMDTGSGVTWIQCLPCQLCFPQKFDIYDPKNSKTFKKIPCNSPICKFFKCVDQQCLYSFGYLDGDSTEGYAASETIHIKDEKGRYTDIKDVFFGCSFKSYLATADNSSLETGIMGLDTDPLSFISQTGSFILRRFSYCLVDPTKSETPLFSYLKFGYDMGFIGGAVQKTPFTKHPEFPYEYFVNLLDISVDNKRLNFPPDTFKFKPDTGDGGFLIDSGTVLTYIQDTAYSKLEEEIVRYFSPYKNLVRSQDCPAPSKLCYDAPLGFPLFPTLTYHFQGANLTIAGENSFEVDDEEKSFVLSIAPQSRLSMLGAYQQHNIRFIFDIDSNVLAFVPDDCSKDD</sequence>
<dbReference type="PANTHER" id="PTHR47967">
    <property type="entry name" value="OS07G0603500 PROTEIN-RELATED"/>
    <property type="match status" value="1"/>
</dbReference>
<evidence type="ECO:0000256" key="3">
    <source>
        <dbReference type="ARBA" id="ARBA00022750"/>
    </source>
</evidence>
<keyword evidence="6" id="KW-0732">Signal</keyword>
<dbReference type="InterPro" id="IPR051708">
    <property type="entry name" value="Plant_Aspart_Prot_A1"/>
</dbReference>
<accession>A0AAD5J6Y7</accession>
<protein>
    <recommendedName>
        <fullName evidence="7">Peptidase A1 domain-containing protein</fullName>
    </recommendedName>
</protein>
<evidence type="ECO:0000256" key="2">
    <source>
        <dbReference type="ARBA" id="ARBA00022670"/>
    </source>
</evidence>
<dbReference type="GO" id="GO:0006508">
    <property type="term" value="P:proteolysis"/>
    <property type="evidence" value="ECO:0007669"/>
    <property type="project" value="UniProtKB-KW"/>
</dbReference>
<comment type="similarity">
    <text evidence="1">Belongs to the peptidase A1 family.</text>
</comment>
<evidence type="ECO:0000256" key="4">
    <source>
        <dbReference type="ARBA" id="ARBA00022801"/>
    </source>
</evidence>
<organism evidence="8 9">
    <name type="scientific">Acer negundo</name>
    <name type="common">Box elder</name>
    <dbReference type="NCBI Taxonomy" id="4023"/>
    <lineage>
        <taxon>Eukaryota</taxon>
        <taxon>Viridiplantae</taxon>
        <taxon>Streptophyta</taxon>
        <taxon>Embryophyta</taxon>
        <taxon>Tracheophyta</taxon>
        <taxon>Spermatophyta</taxon>
        <taxon>Magnoliopsida</taxon>
        <taxon>eudicotyledons</taxon>
        <taxon>Gunneridae</taxon>
        <taxon>Pentapetalae</taxon>
        <taxon>rosids</taxon>
        <taxon>malvids</taxon>
        <taxon>Sapindales</taxon>
        <taxon>Sapindaceae</taxon>
        <taxon>Hippocastanoideae</taxon>
        <taxon>Acereae</taxon>
        <taxon>Acer</taxon>
    </lineage>
</organism>
<feature type="signal peptide" evidence="6">
    <location>
        <begin position="1"/>
        <end position="27"/>
    </location>
</feature>
<dbReference type="SUPFAM" id="SSF50630">
    <property type="entry name" value="Acid proteases"/>
    <property type="match status" value="1"/>
</dbReference>
<keyword evidence="3" id="KW-0064">Aspartyl protease</keyword>
<feature type="chain" id="PRO_5042174298" description="Peptidase A1 domain-containing protein" evidence="6">
    <location>
        <begin position="28"/>
        <end position="456"/>
    </location>
</feature>
<dbReference type="Pfam" id="PF14541">
    <property type="entry name" value="TAXi_C"/>
    <property type="match status" value="1"/>
</dbReference>